<dbReference type="GO" id="GO:0015833">
    <property type="term" value="P:peptide transport"/>
    <property type="evidence" value="ECO:0007669"/>
    <property type="project" value="TreeGrafter"/>
</dbReference>
<reference evidence="3 4" key="1">
    <citation type="submission" date="2016-11" db="EMBL/GenBank/DDBJ databases">
        <title>Description of two novel members of the family Erysipelotrichaceae: Ileibacterium lipovorans gen. nov., sp. nov. and Dubosiella newyorkensis, gen. nov., sp. nov.</title>
        <authorList>
            <person name="Cox L.M."/>
            <person name="Sohn J."/>
            <person name="Tyrrell K.L."/>
            <person name="Citron D.M."/>
            <person name="Lawson P.A."/>
            <person name="Patel N.B."/>
            <person name="Iizumi T."/>
            <person name="Perez-Perez G.I."/>
            <person name="Goldstein E.J."/>
            <person name="Blaser M.J."/>
        </authorList>
    </citation>
    <scope>NUCLEOTIDE SEQUENCE [LARGE SCALE GENOMIC DNA]</scope>
    <source>
        <strain evidence="3 4">NYU-BL-A3</strain>
    </source>
</reference>
<keyword evidence="1" id="KW-0732">Signal</keyword>
<gene>
    <name evidence="3" type="ORF">BO222_01645</name>
</gene>
<organism evidence="3 4">
    <name type="scientific">Ileibacterium valens</name>
    <dbReference type="NCBI Taxonomy" id="1862668"/>
    <lineage>
        <taxon>Bacteria</taxon>
        <taxon>Bacillati</taxon>
        <taxon>Bacillota</taxon>
        <taxon>Erysipelotrichia</taxon>
        <taxon>Erysipelotrichales</taxon>
        <taxon>Erysipelotrichaceae</taxon>
        <taxon>Ileibacterium</taxon>
    </lineage>
</organism>
<keyword evidence="4" id="KW-1185">Reference proteome</keyword>
<proteinExistence type="predicted"/>
<dbReference type="RefSeq" id="WP_075817787.1">
    <property type="nucleotide sequence ID" value="NZ_CAOUMU010000027.1"/>
</dbReference>
<evidence type="ECO:0000256" key="1">
    <source>
        <dbReference type="SAM" id="SignalP"/>
    </source>
</evidence>
<dbReference type="GO" id="GO:1904680">
    <property type="term" value="F:peptide transmembrane transporter activity"/>
    <property type="evidence" value="ECO:0007669"/>
    <property type="project" value="TreeGrafter"/>
</dbReference>
<feature type="domain" description="Solute-binding protein family 5" evidence="2">
    <location>
        <begin position="167"/>
        <end position="538"/>
    </location>
</feature>
<dbReference type="OrthoDB" id="9801912at2"/>
<feature type="signal peptide" evidence="1">
    <location>
        <begin position="1"/>
        <end position="20"/>
    </location>
</feature>
<protein>
    <recommendedName>
        <fullName evidence="2">Solute-binding protein family 5 domain-containing protein</fullName>
    </recommendedName>
</protein>
<dbReference type="PANTHER" id="PTHR30290">
    <property type="entry name" value="PERIPLASMIC BINDING COMPONENT OF ABC TRANSPORTER"/>
    <property type="match status" value="1"/>
</dbReference>
<sequence length="579" mass="61986">MKSKKLAGALAALLAATSMAGCSGSGEGDAGTAAVIYGGSNYVRIVDEELNNALIAGKKTTDMDASIESYKKAFVKESELAPYLPIYGNHLFNIFKKGVNVTTGPVCNWSQALADASIDGGDTLVVGMTQELAGLFSPLYAISSYDQYVVNMVYQSLLAYDANSELYGQAAVEVPEAAEDGKSVTFKLREGLKFSDGSDLTAEDVKFTFTLAADPEYIGGRLDGTFDFIEGWDDYQEGEAEEVSGIVVDDDHTITFKLAEPDIDAVTAIGSLGILSSEQFPYSKGAMGEYKDNNSATLGSNAYKVHNYDKSSGASLVKNENYAGEGEFSIPKVVIKTVAASTELASLQNGDVNYYPELIEPGIIAPATKDDKLAYDYYFRAAEGYVGFNCADGPTADPAVRQALSYATDRQGFVDAFYDMSKAAEDAQNVGLGYVPTAFWSPVAVGMGDATTGTSEIEGAVKYDFDIEKAKQVLEEAGWVEGSDGIREKDGQKLTIKFLASEGNAVLDMLIPMIMDSWGQIGVDLQQSTVDFNTLIDTVGIDSVDTTSWSCFFMATSFTGLSNTSMNDLLGYTEFNLSE</sequence>
<dbReference type="Pfam" id="PF00496">
    <property type="entry name" value="SBP_bac_5"/>
    <property type="match status" value="1"/>
</dbReference>
<feature type="chain" id="PRO_5039145450" description="Solute-binding protein family 5 domain-containing protein" evidence="1">
    <location>
        <begin position="21"/>
        <end position="579"/>
    </location>
</feature>
<dbReference type="InterPro" id="IPR000914">
    <property type="entry name" value="SBP_5_dom"/>
</dbReference>
<name>A0A1U7NII7_9FIRM</name>
<dbReference type="GeneID" id="82201942"/>
<dbReference type="Gene3D" id="3.40.190.10">
    <property type="entry name" value="Periplasmic binding protein-like II"/>
    <property type="match status" value="1"/>
</dbReference>
<comment type="caution">
    <text evidence="3">The sequence shown here is derived from an EMBL/GenBank/DDBJ whole genome shotgun (WGS) entry which is preliminary data.</text>
</comment>
<evidence type="ECO:0000259" key="2">
    <source>
        <dbReference type="Pfam" id="PF00496"/>
    </source>
</evidence>
<dbReference type="SUPFAM" id="SSF53850">
    <property type="entry name" value="Periplasmic binding protein-like II"/>
    <property type="match status" value="1"/>
</dbReference>
<dbReference type="CDD" id="cd00995">
    <property type="entry name" value="PBP2_NikA_DppA_OppA_like"/>
    <property type="match status" value="1"/>
</dbReference>
<dbReference type="InterPro" id="IPR039424">
    <property type="entry name" value="SBP_5"/>
</dbReference>
<evidence type="ECO:0000313" key="4">
    <source>
        <dbReference type="Proteomes" id="UP000186341"/>
    </source>
</evidence>
<evidence type="ECO:0000313" key="3">
    <source>
        <dbReference type="EMBL" id="OLU42399.1"/>
    </source>
</evidence>
<dbReference type="PANTHER" id="PTHR30290:SF81">
    <property type="entry name" value="OLIGOPEPTIDE-BINDING PROTEIN OPPA"/>
    <property type="match status" value="1"/>
</dbReference>
<dbReference type="Proteomes" id="UP000186341">
    <property type="component" value="Unassembled WGS sequence"/>
</dbReference>
<dbReference type="Gene3D" id="3.10.105.10">
    <property type="entry name" value="Dipeptide-binding Protein, Domain 3"/>
    <property type="match status" value="1"/>
</dbReference>
<dbReference type="EMBL" id="MPJW01000059">
    <property type="protein sequence ID" value="OLU42399.1"/>
    <property type="molecule type" value="Genomic_DNA"/>
</dbReference>
<dbReference type="PROSITE" id="PS51257">
    <property type="entry name" value="PROKAR_LIPOPROTEIN"/>
    <property type="match status" value="1"/>
</dbReference>
<accession>A0A1U7NII7</accession>
<dbReference type="AlphaFoldDB" id="A0A1U7NII7"/>